<dbReference type="EMBL" id="CABL01000008">
    <property type="protein sequence ID" value="CBH75434.1"/>
    <property type="molecule type" value="Genomic_DNA"/>
</dbReference>
<proteinExistence type="predicted"/>
<evidence type="ECO:0000313" key="1">
    <source>
        <dbReference type="EMBL" id="CBH75434.1"/>
    </source>
</evidence>
<gene>
    <name evidence="1" type="ORF">CARN1_1451</name>
</gene>
<protein>
    <submittedName>
        <fullName evidence="1">Uncharacterized protein</fullName>
    </submittedName>
</protein>
<name>E6PG46_9ZZZZ</name>
<dbReference type="AlphaFoldDB" id="E6PG46"/>
<comment type="caution">
    <text evidence="1">The sequence shown here is derived from an EMBL/GenBank/DDBJ whole genome shotgun (WGS) entry which is preliminary data.</text>
</comment>
<accession>E6PG46</accession>
<sequence length="102" mass="11337">MRQAALVVQELCVVGGSVGLAEVLRARLPNRQESFGEGARRDALQALLHGARYRRRHALAGASRKFLGQAVRLRVLNVQAHDAAFLVLLRYHSTMQASSRQY</sequence>
<organism evidence="1">
    <name type="scientific">mine drainage metagenome</name>
    <dbReference type="NCBI Taxonomy" id="410659"/>
    <lineage>
        <taxon>unclassified sequences</taxon>
        <taxon>metagenomes</taxon>
        <taxon>ecological metagenomes</taxon>
    </lineage>
</organism>
<reference evidence="1" key="1">
    <citation type="submission" date="2009-10" db="EMBL/GenBank/DDBJ databases">
        <title>Diversity of trophic interactions inside an arsenic-rich microbial ecosystem.</title>
        <authorList>
            <person name="Bertin P.N."/>
            <person name="Heinrich-Salmeron A."/>
            <person name="Pelletier E."/>
            <person name="Goulhen-Chollet F."/>
            <person name="Arsene-Ploetze F."/>
            <person name="Gallien S."/>
            <person name="Calteau A."/>
            <person name="Vallenet D."/>
            <person name="Casiot C."/>
            <person name="Chane-Woon-Ming B."/>
            <person name="Giloteaux L."/>
            <person name="Barakat M."/>
            <person name="Bonnefoy V."/>
            <person name="Bruneel O."/>
            <person name="Chandler M."/>
            <person name="Cleiss J."/>
            <person name="Duran R."/>
            <person name="Elbaz-Poulichet F."/>
            <person name="Fonknechten N."/>
            <person name="Lauga B."/>
            <person name="Mornico D."/>
            <person name="Ortet P."/>
            <person name="Schaeffer C."/>
            <person name="Siguier P."/>
            <person name="Alexander Thil Smith A."/>
            <person name="Van Dorsselaer A."/>
            <person name="Weissenbach J."/>
            <person name="Medigue C."/>
            <person name="Le Paslier D."/>
        </authorList>
    </citation>
    <scope>NUCLEOTIDE SEQUENCE</scope>
</reference>